<comment type="caution">
    <text evidence="3">The sequence shown here is derived from an EMBL/GenBank/DDBJ whole genome shotgun (WGS) entry which is preliminary data.</text>
</comment>
<dbReference type="SUPFAM" id="SSF51322">
    <property type="entry name" value="Cyanovirin-N"/>
    <property type="match status" value="1"/>
</dbReference>
<keyword evidence="4" id="KW-1185">Reference proteome</keyword>
<sequence length="136" mass="14341">MKLGKWISAIAALLFAFSVAIIASPLTAAAAPSSYQLTCSGISLRENVLSATCRTRNQSLNSTSITLRGIENIDGTLKVLNPQKIANFNLTCANTSVTGDQLSGKCRKMNGAFVQTLTGINGIENIDGVLKYTSQA</sequence>
<organism evidence="3 4">
    <name type="scientific">Plectonema radiosum NIES-515</name>
    <dbReference type="NCBI Taxonomy" id="2986073"/>
    <lineage>
        <taxon>Bacteria</taxon>
        <taxon>Bacillati</taxon>
        <taxon>Cyanobacteriota</taxon>
        <taxon>Cyanophyceae</taxon>
        <taxon>Oscillatoriophycideae</taxon>
        <taxon>Oscillatoriales</taxon>
        <taxon>Microcoleaceae</taxon>
        <taxon>Plectonema</taxon>
    </lineage>
</organism>
<dbReference type="SMART" id="SM01111">
    <property type="entry name" value="CVNH"/>
    <property type="match status" value="1"/>
</dbReference>
<dbReference type="InterPro" id="IPR036673">
    <property type="entry name" value="Cyanovirin-N_sf"/>
</dbReference>
<keyword evidence="1" id="KW-0732">Signal</keyword>
<reference evidence="3 4" key="1">
    <citation type="submission" date="2022-10" db="EMBL/GenBank/DDBJ databases">
        <title>Identification of biosynthetic pathway for the production of the potent trypsin inhibitor radiosumin.</title>
        <authorList>
            <person name="Fewer D.P."/>
            <person name="Delbaje E."/>
            <person name="Ouyang X."/>
            <person name="Agostino P.D."/>
            <person name="Wahlsten M."/>
            <person name="Jokela J."/>
            <person name="Permi P."/>
            <person name="Haapaniemi E."/>
            <person name="Koistinen H."/>
        </authorList>
    </citation>
    <scope>NUCLEOTIDE SEQUENCE [LARGE SCALE GENOMIC DNA]</scope>
    <source>
        <strain evidence="3 4">NIES-515</strain>
    </source>
</reference>
<dbReference type="Pfam" id="PF08881">
    <property type="entry name" value="CVNH"/>
    <property type="match status" value="1"/>
</dbReference>
<feature type="signal peptide" evidence="1">
    <location>
        <begin position="1"/>
        <end position="23"/>
    </location>
</feature>
<evidence type="ECO:0000259" key="2">
    <source>
        <dbReference type="SMART" id="SM01111"/>
    </source>
</evidence>
<feature type="chain" id="PRO_5045683308" evidence="1">
    <location>
        <begin position="24"/>
        <end position="136"/>
    </location>
</feature>
<gene>
    <name evidence="3" type="ORF">OGM63_25145</name>
</gene>
<feature type="domain" description="Cyanovirin-N" evidence="2">
    <location>
        <begin position="34"/>
        <end position="132"/>
    </location>
</feature>
<dbReference type="InterPro" id="IPR011058">
    <property type="entry name" value="Cyanovirin-N"/>
</dbReference>
<dbReference type="RefSeq" id="WP_263748410.1">
    <property type="nucleotide sequence ID" value="NZ_JAOWRF010000356.1"/>
</dbReference>
<protein>
    <submittedName>
        <fullName evidence="3">CVNH domain-containing protein</fullName>
    </submittedName>
</protein>
<name>A0ABT3B740_9CYAN</name>
<evidence type="ECO:0000313" key="4">
    <source>
        <dbReference type="Proteomes" id="UP001526143"/>
    </source>
</evidence>
<dbReference type="Gene3D" id="2.30.60.10">
    <property type="entry name" value="Cyanovirin-N"/>
    <property type="match status" value="1"/>
</dbReference>
<dbReference type="EMBL" id="JAOWRF010000356">
    <property type="protein sequence ID" value="MCV3216750.1"/>
    <property type="molecule type" value="Genomic_DNA"/>
</dbReference>
<dbReference type="Proteomes" id="UP001526143">
    <property type="component" value="Unassembled WGS sequence"/>
</dbReference>
<accession>A0ABT3B740</accession>
<proteinExistence type="predicted"/>
<evidence type="ECO:0000256" key="1">
    <source>
        <dbReference type="SAM" id="SignalP"/>
    </source>
</evidence>
<evidence type="ECO:0000313" key="3">
    <source>
        <dbReference type="EMBL" id="MCV3216750.1"/>
    </source>
</evidence>